<proteinExistence type="predicted"/>
<sequence length="154" mass="16619">MTLATPLPTRSGPRPRTTPSNPHTQLDQQPADPSIREQLAARLFALPGVVERPSAISVPGARALTLRQPGPRSPMFMVGKEFAHLHPAPDFSLHAALPRELMVEAIEAGWAEPHPIARLGLIPETIVMLYAPRDENELDVVAGLVTATQALLVP</sequence>
<dbReference type="Pfam" id="PF17648">
    <property type="entry name" value="Luciferase"/>
    <property type="match status" value="1"/>
</dbReference>
<dbReference type="RefSeq" id="WP_171244866.1">
    <property type="nucleotide sequence ID" value="NZ_JABEPQ010000004.1"/>
</dbReference>
<dbReference type="Proteomes" id="UP000588586">
    <property type="component" value="Unassembled WGS sequence"/>
</dbReference>
<feature type="domain" description="Luciferase" evidence="2">
    <location>
        <begin position="79"/>
        <end position="147"/>
    </location>
</feature>
<dbReference type="PANTHER" id="PTHR38695">
    <property type="entry name" value="AMINO ACID PERMEASE_ SLC12A DOMAIN-CONTAINING PROTEIN"/>
    <property type="match status" value="1"/>
</dbReference>
<keyword evidence="4" id="KW-1185">Reference proteome</keyword>
<dbReference type="PANTHER" id="PTHR38695:SF1">
    <property type="entry name" value="AMINO ACID PERMEASE_ SLC12A DOMAIN-CONTAINING PROTEIN"/>
    <property type="match status" value="1"/>
</dbReference>
<feature type="compositionally biased region" description="Low complexity" evidence="1">
    <location>
        <begin position="1"/>
        <end position="22"/>
    </location>
</feature>
<comment type="caution">
    <text evidence="3">The sequence shown here is derived from an EMBL/GenBank/DDBJ whole genome shotgun (WGS) entry which is preliminary data.</text>
</comment>
<dbReference type="EMBL" id="JABEPQ010000004">
    <property type="protein sequence ID" value="NNM47759.1"/>
    <property type="molecule type" value="Genomic_DNA"/>
</dbReference>
<evidence type="ECO:0000313" key="4">
    <source>
        <dbReference type="Proteomes" id="UP000588586"/>
    </source>
</evidence>
<protein>
    <submittedName>
        <fullName evidence="3">Phospholipase</fullName>
    </submittedName>
</protein>
<name>A0A849HKW6_9MICO</name>
<dbReference type="InterPro" id="IPR048273">
    <property type="entry name" value="Luciferase"/>
</dbReference>
<evidence type="ECO:0000256" key="1">
    <source>
        <dbReference type="SAM" id="MobiDB-lite"/>
    </source>
</evidence>
<accession>A0A849HKW6</accession>
<dbReference type="InterPro" id="IPR040841">
    <property type="entry name" value="Luciferase_dom"/>
</dbReference>
<reference evidence="3 4" key="1">
    <citation type="submission" date="2020-04" db="EMBL/GenBank/DDBJ databases">
        <title>Knoellia sp. isolate from air conditioner.</title>
        <authorList>
            <person name="Chea S."/>
            <person name="Kim D.-U."/>
        </authorList>
    </citation>
    <scope>NUCLEOTIDE SEQUENCE [LARGE SCALE GENOMIC DNA]</scope>
    <source>
        <strain evidence="3 4">DB2414S</strain>
    </source>
</reference>
<feature type="region of interest" description="Disordered" evidence="1">
    <location>
        <begin position="1"/>
        <end position="32"/>
    </location>
</feature>
<organism evidence="3 4">
    <name type="scientific">Knoellia koreensis</name>
    <dbReference type="NCBI Taxonomy" id="2730921"/>
    <lineage>
        <taxon>Bacteria</taxon>
        <taxon>Bacillati</taxon>
        <taxon>Actinomycetota</taxon>
        <taxon>Actinomycetes</taxon>
        <taxon>Micrococcales</taxon>
        <taxon>Intrasporangiaceae</taxon>
        <taxon>Knoellia</taxon>
    </lineage>
</organism>
<evidence type="ECO:0000313" key="3">
    <source>
        <dbReference type="EMBL" id="NNM47759.1"/>
    </source>
</evidence>
<dbReference type="AlphaFoldDB" id="A0A849HKW6"/>
<gene>
    <name evidence="3" type="ORF">HJG52_17345</name>
</gene>
<evidence type="ECO:0000259" key="2">
    <source>
        <dbReference type="Pfam" id="PF17648"/>
    </source>
</evidence>